<feature type="domain" description="GGDEF" evidence="4">
    <location>
        <begin position="100"/>
        <end position="233"/>
    </location>
</feature>
<dbReference type="InterPro" id="IPR050469">
    <property type="entry name" value="Diguanylate_Cyclase"/>
</dbReference>
<dbReference type="AlphaFoldDB" id="A0A4R1NTN6"/>
<name>A0A4R1NTN6_9RHOB</name>
<dbReference type="PANTHER" id="PTHR45138:SF9">
    <property type="entry name" value="DIGUANYLATE CYCLASE DGCM-RELATED"/>
    <property type="match status" value="1"/>
</dbReference>
<evidence type="ECO:0000256" key="3">
    <source>
        <dbReference type="SAM" id="Phobius"/>
    </source>
</evidence>
<evidence type="ECO:0000256" key="1">
    <source>
        <dbReference type="ARBA" id="ARBA00012528"/>
    </source>
</evidence>
<evidence type="ECO:0000259" key="4">
    <source>
        <dbReference type="PROSITE" id="PS50887"/>
    </source>
</evidence>
<sequence>MQSARREIAIKVAAVTVFVNACVIIVASFLTEREEWGSDLPVVMILATALTVGVSWTLARQVQKSHALALELQRLVDRDRLTDVATRDFFFSEMEKRPNAHGVVLMVDLDRFKNVNDTHGHLTGDAVIRDVASLLAGNIRAEDMICRFGGEEFLIFLNRQDETTGASIGERLRAAVERRIIPVSQDETLRATISIGAAQMNSVAELTKAISLADDALYVAKEGGRNRLVVSWRDEVQDHFDQVA</sequence>
<dbReference type="GO" id="GO:0043709">
    <property type="term" value="P:cell adhesion involved in single-species biofilm formation"/>
    <property type="evidence" value="ECO:0007669"/>
    <property type="project" value="TreeGrafter"/>
</dbReference>
<organism evidence="5 6">
    <name type="scientific">Shimia isoporae</name>
    <dbReference type="NCBI Taxonomy" id="647720"/>
    <lineage>
        <taxon>Bacteria</taxon>
        <taxon>Pseudomonadati</taxon>
        <taxon>Pseudomonadota</taxon>
        <taxon>Alphaproteobacteria</taxon>
        <taxon>Rhodobacterales</taxon>
        <taxon>Roseobacteraceae</taxon>
    </lineage>
</organism>
<reference evidence="5 6" key="1">
    <citation type="submission" date="2019-03" db="EMBL/GenBank/DDBJ databases">
        <title>Genomic Encyclopedia of Archaeal and Bacterial Type Strains, Phase II (KMG-II): from individual species to whole genera.</title>
        <authorList>
            <person name="Goeker M."/>
        </authorList>
    </citation>
    <scope>NUCLEOTIDE SEQUENCE [LARGE SCALE GENOMIC DNA]</scope>
    <source>
        <strain evidence="5 6">DSM 26433</strain>
    </source>
</reference>
<dbReference type="PANTHER" id="PTHR45138">
    <property type="entry name" value="REGULATORY COMPONENTS OF SENSORY TRANSDUCTION SYSTEM"/>
    <property type="match status" value="1"/>
</dbReference>
<dbReference type="RefSeq" id="WP_132858744.1">
    <property type="nucleotide sequence ID" value="NZ_SMGR01000001.1"/>
</dbReference>
<dbReference type="EMBL" id="SMGR01000001">
    <property type="protein sequence ID" value="TCL08638.1"/>
    <property type="molecule type" value="Genomic_DNA"/>
</dbReference>
<dbReference type="GO" id="GO:0052621">
    <property type="term" value="F:diguanylate cyclase activity"/>
    <property type="evidence" value="ECO:0007669"/>
    <property type="project" value="UniProtKB-EC"/>
</dbReference>
<keyword evidence="3" id="KW-0472">Membrane</keyword>
<accession>A0A4R1NTN6</accession>
<dbReference type="SMART" id="SM00267">
    <property type="entry name" value="GGDEF"/>
    <property type="match status" value="1"/>
</dbReference>
<dbReference type="CDD" id="cd01949">
    <property type="entry name" value="GGDEF"/>
    <property type="match status" value="1"/>
</dbReference>
<dbReference type="InterPro" id="IPR043128">
    <property type="entry name" value="Rev_trsase/Diguanyl_cyclase"/>
</dbReference>
<feature type="transmembrane region" description="Helical" evidence="3">
    <location>
        <begin position="42"/>
        <end position="59"/>
    </location>
</feature>
<gene>
    <name evidence="5" type="ORF">BXY66_0676</name>
</gene>
<dbReference type="Gene3D" id="3.30.70.270">
    <property type="match status" value="1"/>
</dbReference>
<evidence type="ECO:0000256" key="2">
    <source>
        <dbReference type="ARBA" id="ARBA00034247"/>
    </source>
</evidence>
<keyword evidence="6" id="KW-1185">Reference proteome</keyword>
<feature type="transmembrane region" description="Helical" evidence="3">
    <location>
        <begin position="12"/>
        <end position="30"/>
    </location>
</feature>
<comment type="caution">
    <text evidence="5">The sequence shown here is derived from an EMBL/GenBank/DDBJ whole genome shotgun (WGS) entry which is preliminary data.</text>
</comment>
<keyword evidence="3" id="KW-0812">Transmembrane</keyword>
<comment type="catalytic activity">
    <reaction evidence="2">
        <text>2 GTP = 3',3'-c-di-GMP + 2 diphosphate</text>
        <dbReference type="Rhea" id="RHEA:24898"/>
        <dbReference type="ChEBI" id="CHEBI:33019"/>
        <dbReference type="ChEBI" id="CHEBI:37565"/>
        <dbReference type="ChEBI" id="CHEBI:58805"/>
        <dbReference type="EC" id="2.7.7.65"/>
    </reaction>
</comment>
<dbReference type="GO" id="GO:1902201">
    <property type="term" value="P:negative regulation of bacterial-type flagellum-dependent cell motility"/>
    <property type="evidence" value="ECO:0007669"/>
    <property type="project" value="TreeGrafter"/>
</dbReference>
<dbReference type="Pfam" id="PF00990">
    <property type="entry name" value="GGDEF"/>
    <property type="match status" value="1"/>
</dbReference>
<keyword evidence="3" id="KW-1133">Transmembrane helix</keyword>
<protein>
    <recommendedName>
        <fullName evidence="1">diguanylate cyclase</fullName>
        <ecNumber evidence="1">2.7.7.65</ecNumber>
    </recommendedName>
</protein>
<dbReference type="NCBIfam" id="TIGR00254">
    <property type="entry name" value="GGDEF"/>
    <property type="match status" value="1"/>
</dbReference>
<dbReference type="EC" id="2.7.7.65" evidence="1"/>
<dbReference type="InterPro" id="IPR029787">
    <property type="entry name" value="Nucleotide_cyclase"/>
</dbReference>
<proteinExistence type="predicted"/>
<dbReference type="InterPro" id="IPR000160">
    <property type="entry name" value="GGDEF_dom"/>
</dbReference>
<evidence type="ECO:0000313" key="6">
    <source>
        <dbReference type="Proteomes" id="UP000295673"/>
    </source>
</evidence>
<dbReference type="Proteomes" id="UP000295673">
    <property type="component" value="Unassembled WGS sequence"/>
</dbReference>
<dbReference type="FunFam" id="3.30.70.270:FF:000001">
    <property type="entry name" value="Diguanylate cyclase domain protein"/>
    <property type="match status" value="1"/>
</dbReference>
<dbReference type="OrthoDB" id="9812260at2"/>
<dbReference type="GO" id="GO:0005886">
    <property type="term" value="C:plasma membrane"/>
    <property type="evidence" value="ECO:0007669"/>
    <property type="project" value="TreeGrafter"/>
</dbReference>
<dbReference type="PROSITE" id="PS50887">
    <property type="entry name" value="GGDEF"/>
    <property type="match status" value="1"/>
</dbReference>
<dbReference type="SUPFAM" id="SSF55073">
    <property type="entry name" value="Nucleotide cyclase"/>
    <property type="match status" value="1"/>
</dbReference>
<evidence type="ECO:0000313" key="5">
    <source>
        <dbReference type="EMBL" id="TCL08638.1"/>
    </source>
</evidence>